<accession>A0A8H4B259</accession>
<name>A0A8H4B259_GIGMA</name>
<protein>
    <submittedName>
        <fullName evidence="2">Uncharacterized protein</fullName>
    </submittedName>
</protein>
<dbReference type="AlphaFoldDB" id="A0A8H4B259"/>
<gene>
    <name evidence="1" type="ORF">F8M41_003445</name>
    <name evidence="2" type="ORF">F8M41_019757</name>
</gene>
<evidence type="ECO:0000313" key="2">
    <source>
        <dbReference type="EMBL" id="KAF0553914.1"/>
    </source>
</evidence>
<organism evidence="2 3">
    <name type="scientific">Gigaspora margarita</name>
    <dbReference type="NCBI Taxonomy" id="4874"/>
    <lineage>
        <taxon>Eukaryota</taxon>
        <taxon>Fungi</taxon>
        <taxon>Fungi incertae sedis</taxon>
        <taxon>Mucoromycota</taxon>
        <taxon>Glomeromycotina</taxon>
        <taxon>Glomeromycetes</taxon>
        <taxon>Diversisporales</taxon>
        <taxon>Gigasporaceae</taxon>
        <taxon>Gigaspora</taxon>
    </lineage>
</organism>
<keyword evidence="3" id="KW-1185">Reference proteome</keyword>
<sequence length="86" mass="9365">MIACFARKLGSEVSGATIVVSLFEYGDFELLSSFVKISDFIVSVSSLKCKDFGVIVGFRHFGAAFIEILGFIVGDFLVFTSLELVL</sequence>
<proteinExistence type="predicted"/>
<reference evidence="2 3" key="1">
    <citation type="journal article" date="2019" name="Environ. Microbiol.">
        <title>At the nexus of three kingdoms: the genome of the mycorrhizal fungus Gigaspora margarita provides insights into plant, endobacterial and fungal interactions.</title>
        <authorList>
            <person name="Venice F."/>
            <person name="Ghignone S."/>
            <person name="Salvioli di Fossalunga A."/>
            <person name="Amselem J."/>
            <person name="Novero M."/>
            <person name="Xianan X."/>
            <person name="Sedzielewska Toro K."/>
            <person name="Morin E."/>
            <person name="Lipzen A."/>
            <person name="Grigoriev I.V."/>
            <person name="Henrissat B."/>
            <person name="Martin F.M."/>
            <person name="Bonfante P."/>
        </authorList>
    </citation>
    <scope>NUCLEOTIDE SEQUENCE [LARGE SCALE GENOMIC DNA]</scope>
    <source>
        <strain evidence="2 3">BEG34</strain>
    </source>
</reference>
<dbReference type="EMBL" id="WTPW01000131">
    <property type="protein sequence ID" value="KAF0543767.1"/>
    <property type="molecule type" value="Genomic_DNA"/>
</dbReference>
<evidence type="ECO:0000313" key="3">
    <source>
        <dbReference type="Proteomes" id="UP000439903"/>
    </source>
</evidence>
<dbReference type="EMBL" id="WTPW01000053">
    <property type="protein sequence ID" value="KAF0553914.1"/>
    <property type="molecule type" value="Genomic_DNA"/>
</dbReference>
<comment type="caution">
    <text evidence="2">The sequence shown here is derived from an EMBL/GenBank/DDBJ whole genome shotgun (WGS) entry which is preliminary data.</text>
</comment>
<evidence type="ECO:0000313" key="1">
    <source>
        <dbReference type="EMBL" id="KAF0543767.1"/>
    </source>
</evidence>
<dbReference type="Proteomes" id="UP000439903">
    <property type="component" value="Unassembled WGS sequence"/>
</dbReference>
<dbReference type="OrthoDB" id="2479610at2759"/>